<dbReference type="Proteomes" id="UP001164733">
    <property type="component" value="Chromosome"/>
</dbReference>
<gene>
    <name evidence="1" type="ORF">LL038_01170</name>
</gene>
<dbReference type="RefSeq" id="WP_216119661.1">
    <property type="nucleotide sequence ID" value="NZ_CP086239.1"/>
</dbReference>
<proteinExistence type="predicted"/>
<evidence type="ECO:0000313" key="1">
    <source>
        <dbReference type="EMBL" id="WAG60892.1"/>
    </source>
</evidence>
<protein>
    <submittedName>
        <fullName evidence="1">Uncharacterized protein</fullName>
    </submittedName>
</protein>
<name>A0AA47I5Y4_9CLOT</name>
<sequence>MNLNITISEEETQRICKKIAIDSLKKMFAESIENMLDVNDGTLLTDEEMIDTFIETLEEYKDEDQFCGEITINIEDLYNGFHPDKELQKELDDQLETYIRYNKIRYMR</sequence>
<dbReference type="EMBL" id="CP086239">
    <property type="protein sequence ID" value="WAG60892.1"/>
    <property type="molecule type" value="Genomic_DNA"/>
</dbReference>
<accession>A0AA47I5Y4</accession>
<reference evidence="1" key="1">
    <citation type="submission" date="2021-11" db="EMBL/GenBank/DDBJ databases">
        <title>Clostridia strains as spoilage organisms.</title>
        <authorList>
            <person name="Wambui J."/>
            <person name="Stevens M.J.A."/>
            <person name="Stephan R."/>
        </authorList>
    </citation>
    <scope>NUCLEOTIDE SEQUENCE</scope>
    <source>
        <strain evidence="1">CF009</strain>
    </source>
</reference>
<evidence type="ECO:0000313" key="2">
    <source>
        <dbReference type="Proteomes" id="UP001164733"/>
    </source>
</evidence>
<dbReference type="AlphaFoldDB" id="A0AA47I5Y4"/>
<organism evidence="1 2">
    <name type="scientific">Clostridium estertheticum</name>
    <dbReference type="NCBI Taxonomy" id="238834"/>
    <lineage>
        <taxon>Bacteria</taxon>
        <taxon>Bacillati</taxon>
        <taxon>Bacillota</taxon>
        <taxon>Clostridia</taxon>
        <taxon>Eubacteriales</taxon>
        <taxon>Clostridiaceae</taxon>
        <taxon>Clostridium</taxon>
    </lineage>
</organism>